<keyword evidence="2" id="KW-0732">Signal</keyword>
<evidence type="ECO:0000313" key="3">
    <source>
        <dbReference type="EMBL" id="TGN66335.1"/>
    </source>
</evidence>
<dbReference type="Pfam" id="PF05593">
    <property type="entry name" value="RHS_repeat"/>
    <property type="match status" value="3"/>
</dbReference>
<organism evidence="3 4">
    <name type="scientific">Nocardioides eburneiflavus</name>
    <dbReference type="NCBI Taxonomy" id="2518372"/>
    <lineage>
        <taxon>Bacteria</taxon>
        <taxon>Bacillati</taxon>
        <taxon>Actinomycetota</taxon>
        <taxon>Actinomycetes</taxon>
        <taxon>Propionibacteriales</taxon>
        <taxon>Nocardioidaceae</taxon>
        <taxon>Nocardioides</taxon>
    </lineage>
</organism>
<gene>
    <name evidence="3" type="ORF">EXE59_22035</name>
</gene>
<name>A0A4Z1CMZ0_9ACTN</name>
<evidence type="ECO:0000256" key="1">
    <source>
        <dbReference type="SAM" id="MobiDB-lite"/>
    </source>
</evidence>
<dbReference type="Proteomes" id="UP000297496">
    <property type="component" value="Unassembled WGS sequence"/>
</dbReference>
<dbReference type="PANTHER" id="PTHR32305:SF15">
    <property type="entry name" value="PROTEIN RHSA-RELATED"/>
    <property type="match status" value="1"/>
</dbReference>
<feature type="compositionally biased region" description="Low complexity" evidence="1">
    <location>
        <begin position="1314"/>
        <end position="1329"/>
    </location>
</feature>
<dbReference type="EMBL" id="SRRO01000001">
    <property type="protein sequence ID" value="TGN66335.1"/>
    <property type="molecule type" value="Genomic_DNA"/>
</dbReference>
<dbReference type="InterPro" id="IPR022385">
    <property type="entry name" value="Rhs_assc_core"/>
</dbReference>
<feature type="region of interest" description="Disordered" evidence="1">
    <location>
        <begin position="1485"/>
        <end position="1507"/>
    </location>
</feature>
<dbReference type="Gene3D" id="3.90.930.1">
    <property type="match status" value="1"/>
</dbReference>
<dbReference type="RefSeq" id="WP_135840811.1">
    <property type="nucleotide sequence ID" value="NZ_SRRO01000001.1"/>
</dbReference>
<feature type="region of interest" description="Disordered" evidence="1">
    <location>
        <begin position="1180"/>
        <end position="1199"/>
    </location>
</feature>
<feature type="region of interest" description="Disordered" evidence="1">
    <location>
        <begin position="1880"/>
        <end position="1900"/>
    </location>
</feature>
<keyword evidence="4" id="KW-1185">Reference proteome</keyword>
<feature type="region of interest" description="Disordered" evidence="1">
    <location>
        <begin position="1785"/>
        <end position="1821"/>
    </location>
</feature>
<dbReference type="NCBIfam" id="TIGR01643">
    <property type="entry name" value="YD_repeat_2x"/>
    <property type="match status" value="4"/>
</dbReference>
<evidence type="ECO:0000313" key="4">
    <source>
        <dbReference type="Proteomes" id="UP000297496"/>
    </source>
</evidence>
<feature type="region of interest" description="Disordered" evidence="1">
    <location>
        <begin position="1312"/>
        <end position="1340"/>
    </location>
</feature>
<comment type="caution">
    <text evidence="3">The sequence shown here is derived from an EMBL/GenBank/DDBJ whole genome shotgun (WGS) entry which is preliminary data.</text>
</comment>
<feature type="signal peptide" evidence="2">
    <location>
        <begin position="1"/>
        <end position="24"/>
    </location>
</feature>
<dbReference type="InterPro" id="IPR031325">
    <property type="entry name" value="RHS_repeat"/>
</dbReference>
<feature type="compositionally biased region" description="Polar residues" evidence="1">
    <location>
        <begin position="1489"/>
        <end position="1499"/>
    </location>
</feature>
<feature type="region of interest" description="Disordered" evidence="1">
    <location>
        <begin position="729"/>
        <end position="759"/>
    </location>
</feature>
<reference evidence="3 4" key="1">
    <citation type="submission" date="2019-04" db="EMBL/GenBank/DDBJ databases">
        <title>Three New Species of Nocardioides, Nocardioides euryhalodurans sp. nov., Nocardioides seonyuensis sp. nov. and Nocardioides eburneoflavus sp. nov. Isolated from Soil.</title>
        <authorList>
            <person name="Roh S.G."/>
            <person name="Lee C."/>
            <person name="Kim M.-K."/>
            <person name="Kim S.B."/>
        </authorList>
    </citation>
    <scope>NUCLEOTIDE SEQUENCE [LARGE SCALE GENOMIC DNA]</scope>
    <source>
        <strain evidence="3 4">MMS17-SY213</strain>
    </source>
</reference>
<dbReference type="PANTHER" id="PTHR32305">
    <property type="match status" value="1"/>
</dbReference>
<accession>A0A4Z1CMZ0</accession>
<evidence type="ECO:0000256" key="2">
    <source>
        <dbReference type="SAM" id="SignalP"/>
    </source>
</evidence>
<feature type="compositionally biased region" description="Polar residues" evidence="1">
    <location>
        <begin position="1189"/>
        <end position="1199"/>
    </location>
</feature>
<feature type="chain" id="PRO_5039258441" evidence="2">
    <location>
        <begin position="25"/>
        <end position="2125"/>
    </location>
</feature>
<dbReference type="InterPro" id="IPR006530">
    <property type="entry name" value="YD"/>
</dbReference>
<dbReference type="OrthoDB" id="3795228at2"/>
<dbReference type="InterPro" id="IPR050708">
    <property type="entry name" value="T6SS_VgrG/RHS"/>
</dbReference>
<dbReference type="Gene3D" id="2.180.10.10">
    <property type="entry name" value="RHS repeat-associated core"/>
    <property type="match status" value="4"/>
</dbReference>
<dbReference type="NCBIfam" id="TIGR03696">
    <property type="entry name" value="Rhs_assc_core"/>
    <property type="match status" value="1"/>
</dbReference>
<proteinExistence type="predicted"/>
<sequence length="2125" mass="229303">MSGIGVRIFACMVPIIAMCGSVLAVPDVSASAAVGSSDAVSKTFPGAATPALVPPTRAVVDVPSVSWGEVGLARGDAGVLNAAAPSSGSTSSVTTSETTTSMLAAPDLAWEITAPTAPVRWAPNDDVTVTATVHNYSGAVMPASLLLSYRWTRVGDASADETPGNVAAVALGEDLAPGQSTTLDVVVEPPINSDEGAKRLDYDFYLDLWNGSTRWSSSNPPSASPLTRPNVFCAMAAAGLLCPDRLVEDASSNQLGLERWLTYAGEATGAGSGVMTNLYEGNLVWSYDPISNPSVGPSTFVRLAYNSTDVTDDGTGFGWSVQTSTLTRLGSRLSVPSSDNGAAPQEMTFIDGDGTTHVYERNDATKDDPVVTYAAPAGVHLSLAWHRTAPSAQQWVFSRPDGTRFFYRQGQGPGRGDAGLPNSIQDRHGNALTFGYDTNWQLTSLGDATGRETLTLGWVQGQLRWLRDLSGRGIRFTYDAGQVTRIEDGAYTPSSNSFAGPVKTFDFTYAVPQGNKHAKLTSVTDPRDATTTIFYIPTGDPKFALWPERLTDRRGHDTTYAYEDPDAQDGSVLRATVTNANGTTPSVTAYEMNSFGLATSIIDANANALAPTDPTYRTDLAWDADNNVQTLIEPAASPGAPRARSRWLYDLNTGYLKQQWDSVGDPVEKSTRLTYEPMTVQVGQTGQSVPLTVLTSTATPEGRTSTYGYHPNGDLKTVTNGAGETTAYTYNPDGTLATATDPRGHTTTYENYDPNGMPRRIIDPITAATTSDPGTRDTNLTYDVRGNVTQISDQLSRITTAEYDAFGRPWKITTPHQPTEVRTTQTDYDLNDNVVEVTDPTGAITQTTYTAMDAPATITLPGNGAAGTRKTEMSYDDLDRVLTETTPLGVASTTIAEDHQTIYTYDHLGQVLTVTTPHLDAGQWKRPTTRYTYDRVSNLVKVEDPRKSATLATDDYTTLFGYDLAHRQDSVTDALGNASTTAYDYDGLVTAQTDQDGNDRTYTYDAASRVATVTTPHTPIGATAAELRVTTYGYDNTGNPTTVTNPSGRTTETTYDALNRPIQRSGPFRPGDTDAPIYDKPANTFFSYDAAGQLKRQSNPSWATTGQHWTEFDYWDSGDVKSSTDPWNLVTTYDYDRAGRQTSRTIKSTDNSANRTMTWTYWSDGSLRTRNDNAASNAWEPPIVVDNDTPGTSSTGTWTLDTRARTGMVGTSRRTSTTTLCDGRACDSYGTYTWPVTVPSDGTYNIAATCPQATSTEPNYASYSVATDHGTRIAQLDQRACSTGYAAVRNVELLGGQPYKITAHISYEDLGDIDPPTQTLTSPLSTPTLDPEPPTQTTSRTTVADADAVKLTKQAQGRAFEYSYDLDGSGTQVRRIVDGLTVQRWTSTPDGLGRIIKVEESAHGTSTPRRTTTYTYDANNNVLTTNRSRPRKVEGNGESGNENAARYTAYTYDARDQVVTVQTGSSSSDTTLKTTHFTYDSRGMRDTLTKANGNTTTYTYHEDGLPKRTEERRTNGDLVSRHLLWFNADGDRRRDDATLDHPDTAGTLAQDTVYTYTPAGQLEKVTKSGAEAGKDEFYRYDAAGNTIEQRIGDTTANTSVSTYERNRLDQTQIVAPNGTVKTTNAYTYDPWGRLWKVTQDGVKIKEYQYDGFDRLIKDQQFLLVPAGANDVTKTTTYDAFDRTTSVTTKVQTNTAKTTRYTYLGLSDQVVQEERKNNAGAWAVAKAFTYGPSGEKLSLVDSPVNSTDPSTTLYYGTNPHGDIETLTNPTGEVDATYRYHAYGAPDPTGTKGLDEAPEQTGTTPVPDDEVTNPYRFNGKRIEPTTGQYDMGFRNYDPGLNRFLTRDMYNGALDDLALGMDPWNTNRYAFSGGNPITGVELDGHASTGGDGAAGGNPSQETFEDDWCESVDNCSKSTSEAMGWDYEAATYNPNLDFGSPRDWAAGVVHGAALSVDLVSNCGSLGTAITNCGDYLTGGGVRAGENAADSFARHLGANRQSFGYMTGDAFGVPLPSSVAAGGIRLLGRGAANAGDDVVRALSATERRTLDDALRPDKLNHIFDPKHNFQPLVQQFGSREAAMEQIVRSIGGPLPQAGRFEIAQSIGGQAVVIRGAVVDGIPRIGTAFTP</sequence>
<protein>
    <submittedName>
        <fullName evidence="3">Uncharacterized protein</fullName>
    </submittedName>
</protein>